<dbReference type="EC" id="2.7.7.80" evidence="8"/>
<evidence type="ECO:0000256" key="3">
    <source>
        <dbReference type="ARBA" id="ARBA00022741"/>
    </source>
</evidence>
<evidence type="ECO:0000256" key="8">
    <source>
        <dbReference type="ARBA" id="ARBA00066884"/>
    </source>
</evidence>
<evidence type="ECO:0000256" key="12">
    <source>
        <dbReference type="ARBA" id="ARBA00078531"/>
    </source>
</evidence>
<dbReference type="CDD" id="cd00757">
    <property type="entry name" value="ThiF_MoeB_HesA_family"/>
    <property type="match status" value="1"/>
</dbReference>
<feature type="domain" description="THIF-type NAD/FAD binding fold" evidence="13">
    <location>
        <begin position="11"/>
        <end position="246"/>
    </location>
</feature>
<dbReference type="GO" id="GO:0061605">
    <property type="term" value="F:molybdopterin-synthase adenylyltransferase activity"/>
    <property type="evidence" value="ECO:0007669"/>
    <property type="project" value="UniProtKB-EC"/>
</dbReference>
<dbReference type="GO" id="GO:0008146">
    <property type="term" value="F:sulfotransferase activity"/>
    <property type="evidence" value="ECO:0007669"/>
    <property type="project" value="TreeGrafter"/>
</dbReference>
<dbReference type="PANTHER" id="PTHR10953">
    <property type="entry name" value="UBIQUITIN-ACTIVATING ENZYME E1"/>
    <property type="match status" value="1"/>
</dbReference>
<keyword evidence="3" id="KW-0547">Nucleotide-binding</keyword>
<evidence type="ECO:0000256" key="6">
    <source>
        <dbReference type="ARBA" id="ARBA00055169"/>
    </source>
</evidence>
<protein>
    <recommendedName>
        <fullName evidence="9">Molybdopterin-synthase adenylyltransferase</fullName>
        <ecNumber evidence="8">2.7.7.80</ecNumber>
    </recommendedName>
    <alternativeName>
        <fullName evidence="12">MoaD protein adenylase</fullName>
    </alternativeName>
    <alternativeName>
        <fullName evidence="10">Molybdopterin-converting factor subunit 1 adenylase</fullName>
    </alternativeName>
    <alternativeName>
        <fullName evidence="11">Sulfur carrier protein MoaD adenylyltransferase</fullName>
    </alternativeName>
</protein>
<dbReference type="Proteomes" id="UP000265882">
    <property type="component" value="Unassembled WGS sequence"/>
</dbReference>
<accession>A0A3A4N8T7</accession>
<reference evidence="14 15" key="1">
    <citation type="journal article" date="2017" name="ISME J.">
        <title>Energy and carbon metabolisms in a deep terrestrial subsurface fluid microbial community.</title>
        <authorList>
            <person name="Momper L."/>
            <person name="Jungbluth S.P."/>
            <person name="Lee M.D."/>
            <person name="Amend J.P."/>
        </authorList>
    </citation>
    <scope>NUCLEOTIDE SEQUENCE [LARGE SCALE GENOMIC DNA]</scope>
    <source>
        <strain evidence="14">SURF_5</strain>
    </source>
</reference>
<sequence length="274" mass="29976">MNLTDEQIKRYSRHIILKEVGGKGQKKLLESKVLIIGAGGLGSPCALYLAAAGVGELGVLDFDTVDLSNLQRQILHTVQDLDLPKVQSARRTIEALNPDVRVRAYKERLTSQNALDLFREYDIIIDGCDNFATRYLINDACVLLGKKNVHGSVLLFEGHVTVFDAAQGPCYRCQYPQPPPPGMVPSCQEAGVLGVLPGIIGTLQAVETQKLILGVGKPLVGRLLQFDALGMKFREFKLRKDPQCPVCGKNATIKELIDYDEFCGLSGNGDHVDD</sequence>
<dbReference type="InterPro" id="IPR000594">
    <property type="entry name" value="ThiF_NAD_FAD-bd"/>
</dbReference>
<comment type="subunit">
    <text evidence="7">Homodimer. Forms a stable heterotetrameric complex of 2 MoeB and 2 MoaD during adenylation of MoaD.</text>
</comment>
<dbReference type="GO" id="GO:0005829">
    <property type="term" value="C:cytosol"/>
    <property type="evidence" value="ECO:0007669"/>
    <property type="project" value="TreeGrafter"/>
</dbReference>
<comment type="similarity">
    <text evidence="1">Belongs to the HesA/MoeB/ThiF family.</text>
</comment>
<evidence type="ECO:0000313" key="14">
    <source>
        <dbReference type="EMBL" id="RJP18033.1"/>
    </source>
</evidence>
<evidence type="ECO:0000256" key="2">
    <source>
        <dbReference type="ARBA" id="ARBA00022679"/>
    </source>
</evidence>
<dbReference type="InterPro" id="IPR035985">
    <property type="entry name" value="Ubiquitin-activating_enz"/>
</dbReference>
<dbReference type="EMBL" id="QZKU01000106">
    <property type="protein sequence ID" value="RJP18033.1"/>
    <property type="molecule type" value="Genomic_DNA"/>
</dbReference>
<gene>
    <name evidence="14" type="primary">moeB</name>
    <name evidence="14" type="ORF">C4520_15220</name>
</gene>
<dbReference type="NCBIfam" id="NF004281">
    <property type="entry name" value="PRK05690.1"/>
    <property type="match status" value="1"/>
</dbReference>
<evidence type="ECO:0000313" key="15">
    <source>
        <dbReference type="Proteomes" id="UP000265882"/>
    </source>
</evidence>
<dbReference type="InterPro" id="IPR045886">
    <property type="entry name" value="ThiF/MoeB/HesA"/>
</dbReference>
<evidence type="ECO:0000256" key="1">
    <source>
        <dbReference type="ARBA" id="ARBA00009919"/>
    </source>
</evidence>
<dbReference type="GO" id="GO:0008641">
    <property type="term" value="F:ubiquitin-like modifier activating enzyme activity"/>
    <property type="evidence" value="ECO:0007669"/>
    <property type="project" value="InterPro"/>
</dbReference>
<dbReference type="GO" id="GO:0005524">
    <property type="term" value="F:ATP binding"/>
    <property type="evidence" value="ECO:0007669"/>
    <property type="project" value="UniProtKB-KW"/>
</dbReference>
<keyword evidence="2 14" id="KW-0808">Transferase</keyword>
<evidence type="ECO:0000256" key="11">
    <source>
        <dbReference type="ARBA" id="ARBA00075328"/>
    </source>
</evidence>
<dbReference type="AlphaFoldDB" id="A0A3A4N8T7"/>
<organism evidence="14 15">
    <name type="scientific">Abyssobacteria bacterium (strain SURF_5)</name>
    <dbReference type="NCBI Taxonomy" id="2093360"/>
    <lineage>
        <taxon>Bacteria</taxon>
        <taxon>Pseudomonadati</taxon>
        <taxon>Candidatus Hydrogenedentota</taxon>
        <taxon>Candidatus Abyssobacteria</taxon>
    </lineage>
</organism>
<dbReference type="GO" id="GO:0004792">
    <property type="term" value="F:thiosulfate-cyanide sulfurtransferase activity"/>
    <property type="evidence" value="ECO:0007669"/>
    <property type="project" value="TreeGrafter"/>
</dbReference>
<comment type="caution">
    <text evidence="14">The sequence shown here is derived from an EMBL/GenBank/DDBJ whole genome shotgun (WGS) entry which is preliminary data.</text>
</comment>
<evidence type="ECO:0000256" key="5">
    <source>
        <dbReference type="ARBA" id="ARBA00052218"/>
    </source>
</evidence>
<comment type="catalytic activity">
    <reaction evidence="5">
        <text>[molybdopterin-synthase sulfur-carrier protein]-C-terminal Gly-Gly + ATP + H(+) = [molybdopterin-synthase sulfur-carrier protein]-C-terminal Gly-Gly-AMP + diphosphate</text>
        <dbReference type="Rhea" id="RHEA:43616"/>
        <dbReference type="Rhea" id="RHEA-COMP:12159"/>
        <dbReference type="Rhea" id="RHEA-COMP:12202"/>
        <dbReference type="ChEBI" id="CHEBI:15378"/>
        <dbReference type="ChEBI" id="CHEBI:30616"/>
        <dbReference type="ChEBI" id="CHEBI:33019"/>
        <dbReference type="ChEBI" id="CHEBI:90618"/>
        <dbReference type="ChEBI" id="CHEBI:90778"/>
        <dbReference type="EC" id="2.7.7.80"/>
    </reaction>
</comment>
<evidence type="ECO:0000256" key="10">
    <source>
        <dbReference type="ARBA" id="ARBA00075110"/>
    </source>
</evidence>
<name>A0A3A4N8T7_ABYX5</name>
<evidence type="ECO:0000259" key="13">
    <source>
        <dbReference type="Pfam" id="PF00899"/>
    </source>
</evidence>
<comment type="function">
    <text evidence="6">Catalyzes the adenylation by ATP of the carboxyl group of the C-terminal glycine of sulfur carrier protein MoaD.</text>
</comment>
<evidence type="ECO:0000256" key="9">
    <source>
        <dbReference type="ARBA" id="ARBA00073635"/>
    </source>
</evidence>
<dbReference type="Pfam" id="PF00899">
    <property type="entry name" value="ThiF"/>
    <property type="match status" value="1"/>
</dbReference>
<dbReference type="PANTHER" id="PTHR10953:SF102">
    <property type="entry name" value="ADENYLYLTRANSFERASE AND SULFURTRANSFERASE MOCS3"/>
    <property type="match status" value="1"/>
</dbReference>
<dbReference type="FunFam" id="3.40.50.720:FF:000033">
    <property type="entry name" value="Adenylyltransferase and sulfurtransferase MOCS3"/>
    <property type="match status" value="1"/>
</dbReference>
<evidence type="ECO:0000256" key="4">
    <source>
        <dbReference type="ARBA" id="ARBA00022840"/>
    </source>
</evidence>
<dbReference type="SUPFAM" id="SSF69572">
    <property type="entry name" value="Activating enzymes of the ubiquitin-like proteins"/>
    <property type="match status" value="1"/>
</dbReference>
<keyword evidence="14" id="KW-0548">Nucleotidyltransferase</keyword>
<keyword evidence="4" id="KW-0067">ATP-binding</keyword>
<evidence type="ECO:0000256" key="7">
    <source>
        <dbReference type="ARBA" id="ARBA00063809"/>
    </source>
</evidence>
<dbReference type="Gene3D" id="3.40.50.720">
    <property type="entry name" value="NAD(P)-binding Rossmann-like Domain"/>
    <property type="match status" value="1"/>
</dbReference>
<proteinExistence type="inferred from homology"/>